<evidence type="ECO:0000256" key="1">
    <source>
        <dbReference type="ARBA" id="ARBA00007422"/>
    </source>
</evidence>
<dbReference type="InterPro" id="IPR020861">
    <property type="entry name" value="Triosephosphate_isomerase_AS"/>
</dbReference>
<proteinExistence type="inferred from homology"/>
<dbReference type="GO" id="GO:0006094">
    <property type="term" value="P:gluconeogenesis"/>
    <property type="evidence" value="ECO:0007669"/>
    <property type="project" value="UniProtKB-UniPathway"/>
</dbReference>
<dbReference type="PANTHER" id="PTHR21139">
    <property type="entry name" value="TRIOSEPHOSPHATE ISOMERASE"/>
    <property type="match status" value="1"/>
</dbReference>
<evidence type="ECO:0000313" key="4">
    <source>
        <dbReference type="EMBL" id="KKT81962.1"/>
    </source>
</evidence>
<comment type="caution">
    <text evidence="4">The sequence shown here is derived from an EMBL/GenBank/DDBJ whole genome shotgun (WGS) entry which is preliminary data.</text>
</comment>
<comment type="pathway">
    <text evidence="3">Carbohydrate biosynthesis; gluconeogenesis.</text>
</comment>
<comment type="subunit">
    <text evidence="3">Homodimer.</text>
</comment>
<organism evidence="4 5">
    <name type="scientific">Candidatus Azambacteria bacterium GW2011_GWA1_44_9</name>
    <dbReference type="NCBI Taxonomy" id="1618610"/>
    <lineage>
        <taxon>Bacteria</taxon>
        <taxon>Candidatus Azamiibacteriota</taxon>
    </lineage>
</organism>
<keyword evidence="3" id="KW-0312">Gluconeogenesis</keyword>
<dbReference type="InterPro" id="IPR035990">
    <property type="entry name" value="TIM_sf"/>
</dbReference>
<dbReference type="EMBL" id="LCJQ01000004">
    <property type="protein sequence ID" value="KKT81962.1"/>
    <property type="molecule type" value="Genomic_DNA"/>
</dbReference>
<dbReference type="GO" id="GO:0005829">
    <property type="term" value="C:cytosol"/>
    <property type="evidence" value="ECO:0007669"/>
    <property type="project" value="TreeGrafter"/>
</dbReference>
<keyword evidence="3" id="KW-0963">Cytoplasm</keyword>
<dbReference type="PANTHER" id="PTHR21139:SF42">
    <property type="entry name" value="TRIOSEPHOSPHATE ISOMERASE"/>
    <property type="match status" value="1"/>
</dbReference>
<dbReference type="GO" id="GO:0006096">
    <property type="term" value="P:glycolytic process"/>
    <property type="evidence" value="ECO:0007669"/>
    <property type="project" value="UniProtKB-UniRule"/>
</dbReference>
<dbReference type="Pfam" id="PF00121">
    <property type="entry name" value="TIM"/>
    <property type="match status" value="1"/>
</dbReference>
<dbReference type="GO" id="GO:0046166">
    <property type="term" value="P:glyceraldehyde-3-phosphate biosynthetic process"/>
    <property type="evidence" value="ECO:0007669"/>
    <property type="project" value="TreeGrafter"/>
</dbReference>
<reference evidence="4 5" key="1">
    <citation type="journal article" date="2015" name="Nature">
        <title>rRNA introns, odd ribosomes, and small enigmatic genomes across a large radiation of phyla.</title>
        <authorList>
            <person name="Brown C.T."/>
            <person name="Hug L.A."/>
            <person name="Thomas B.C."/>
            <person name="Sharon I."/>
            <person name="Castelle C.J."/>
            <person name="Singh A."/>
            <person name="Wilkins M.J."/>
            <person name="Williams K.H."/>
            <person name="Banfield J.F."/>
        </authorList>
    </citation>
    <scope>NUCLEOTIDE SEQUENCE [LARGE SCALE GENOMIC DNA]</scope>
</reference>
<dbReference type="EC" id="5.3.1.1" evidence="3"/>
<dbReference type="SUPFAM" id="SSF51351">
    <property type="entry name" value="Triosephosphate isomerase (TIM)"/>
    <property type="match status" value="1"/>
</dbReference>
<accession>A0A0G1MMB6</accession>
<dbReference type="PROSITE" id="PS00171">
    <property type="entry name" value="TIM_1"/>
    <property type="match status" value="1"/>
</dbReference>
<keyword evidence="3" id="KW-0324">Glycolysis</keyword>
<comment type="subcellular location">
    <subcellularLocation>
        <location evidence="3">Cytoplasm</location>
    </subcellularLocation>
</comment>
<evidence type="ECO:0000256" key="2">
    <source>
        <dbReference type="ARBA" id="ARBA00023235"/>
    </source>
</evidence>
<comment type="similarity">
    <text evidence="1 3">Belongs to the triosephosphate isomerase family.</text>
</comment>
<dbReference type="Gene3D" id="3.20.20.70">
    <property type="entry name" value="Aldolase class I"/>
    <property type="match status" value="1"/>
</dbReference>
<evidence type="ECO:0000256" key="3">
    <source>
        <dbReference type="RuleBase" id="RU363013"/>
    </source>
</evidence>
<dbReference type="GO" id="GO:0004807">
    <property type="term" value="F:triose-phosphate isomerase activity"/>
    <property type="evidence" value="ECO:0007669"/>
    <property type="project" value="UniProtKB-UniRule"/>
</dbReference>
<dbReference type="CDD" id="cd00311">
    <property type="entry name" value="TIM"/>
    <property type="match status" value="1"/>
</dbReference>
<sequence length="291" mass="32740">MRRDFKMPCLHRVHKRKGAKNPHMCGFFAPFLLWYYCRMKKLIIGNWKMYPVELKEARERFTQIKKTASVLRNVQTVICPPLVYAGDLKKMVAGHRVTLGAQNAWLEQEGAYTGEVSPSQIRSVGLTHVIIGHSERRVLGETDEMINKKILAGIKAGLVVVLCVGERERDKDGEYLRYVASQIKLALKNVQKKELSNMVIAYEPIWAIGKNALRAASSEDALEIAILIKKTLADMYNRDGSHVPILYGGSVNEKNTKDFLTASRIDGLLVGRASLDPFVFGEILRGAEKVK</sequence>
<protein>
    <recommendedName>
        <fullName evidence="3">Triosephosphate isomerase</fullName>
        <ecNumber evidence="3">5.3.1.1</ecNumber>
    </recommendedName>
</protein>
<comment type="catalytic activity">
    <reaction evidence="3">
        <text>D-glyceraldehyde 3-phosphate = dihydroxyacetone phosphate</text>
        <dbReference type="Rhea" id="RHEA:18585"/>
        <dbReference type="ChEBI" id="CHEBI:57642"/>
        <dbReference type="ChEBI" id="CHEBI:59776"/>
        <dbReference type="EC" id="5.3.1.1"/>
    </reaction>
</comment>
<dbReference type="InterPro" id="IPR000652">
    <property type="entry name" value="Triosephosphate_isomerase"/>
</dbReference>
<dbReference type="PROSITE" id="PS51440">
    <property type="entry name" value="TIM_2"/>
    <property type="match status" value="1"/>
</dbReference>
<evidence type="ECO:0000313" key="5">
    <source>
        <dbReference type="Proteomes" id="UP000034595"/>
    </source>
</evidence>
<gene>
    <name evidence="4" type="ORF">UW78_C0004G0010</name>
</gene>
<dbReference type="NCBIfam" id="TIGR00419">
    <property type="entry name" value="tim"/>
    <property type="match status" value="1"/>
</dbReference>
<comment type="pathway">
    <text evidence="3">Carbohydrate degradation; glycolysis; D-glyceraldehyde 3-phosphate from glycerone phosphate: step 1/1.</text>
</comment>
<dbReference type="AlphaFoldDB" id="A0A0G1MMB6"/>
<dbReference type="UniPathway" id="UPA00138"/>
<keyword evidence="2 3" id="KW-0413">Isomerase</keyword>
<dbReference type="Proteomes" id="UP000034595">
    <property type="component" value="Unassembled WGS sequence"/>
</dbReference>
<dbReference type="InterPro" id="IPR013785">
    <property type="entry name" value="Aldolase_TIM"/>
</dbReference>
<dbReference type="UniPathway" id="UPA00109">
    <property type="reaction ID" value="UER00189"/>
</dbReference>
<name>A0A0G1MMB6_9BACT</name>
<dbReference type="PATRIC" id="fig|1618610.3.peg.171"/>
<dbReference type="GO" id="GO:0019563">
    <property type="term" value="P:glycerol catabolic process"/>
    <property type="evidence" value="ECO:0007669"/>
    <property type="project" value="TreeGrafter"/>
</dbReference>